<comment type="caution">
    <text evidence="2">The sequence shown here is derived from an EMBL/GenBank/DDBJ whole genome shotgun (WGS) entry which is preliminary data.</text>
</comment>
<dbReference type="InterPro" id="IPR008894">
    <property type="entry name" value="QdtA_cupin_dom"/>
</dbReference>
<evidence type="ECO:0000313" key="2">
    <source>
        <dbReference type="EMBL" id="MCQ6957268.1"/>
    </source>
</evidence>
<dbReference type="Gene3D" id="2.60.120.10">
    <property type="entry name" value="Jelly Rolls"/>
    <property type="match status" value="1"/>
</dbReference>
<keyword evidence="3" id="KW-1185">Reference proteome</keyword>
<dbReference type="InterPro" id="IPR014710">
    <property type="entry name" value="RmlC-like_jellyroll"/>
</dbReference>
<name>A0ABT1SYG9_9SPHI</name>
<dbReference type="CDD" id="cd20292">
    <property type="entry name" value="cupin_QdtA-like"/>
    <property type="match status" value="1"/>
</dbReference>
<feature type="domain" description="Sugar 3,4-ketoisomerase QdtA cupin" evidence="1">
    <location>
        <begin position="10"/>
        <end position="138"/>
    </location>
</feature>
<organism evidence="2 3">
    <name type="scientific">Mucilaginibacter aquariorum</name>
    <dbReference type="NCBI Taxonomy" id="2967225"/>
    <lineage>
        <taxon>Bacteria</taxon>
        <taxon>Pseudomonadati</taxon>
        <taxon>Bacteroidota</taxon>
        <taxon>Sphingobacteriia</taxon>
        <taxon>Sphingobacteriales</taxon>
        <taxon>Sphingobacteriaceae</taxon>
        <taxon>Mucilaginibacter</taxon>
    </lineage>
</organism>
<dbReference type="InterPro" id="IPR011051">
    <property type="entry name" value="RmlC_Cupin_sf"/>
</dbReference>
<dbReference type="SUPFAM" id="SSF51182">
    <property type="entry name" value="RmlC-like cupins"/>
    <property type="match status" value="1"/>
</dbReference>
<reference evidence="2 3" key="1">
    <citation type="submission" date="2022-07" db="EMBL/GenBank/DDBJ databases">
        <title>Mucilaginibacter sp. JC4.</title>
        <authorList>
            <person name="Le V."/>
            <person name="Ko S.-R."/>
            <person name="Ahn C.-Y."/>
            <person name="Oh H.-M."/>
        </authorList>
    </citation>
    <scope>NUCLEOTIDE SEQUENCE [LARGE SCALE GENOMIC DNA]</scope>
    <source>
        <strain evidence="2 3">JC4</strain>
    </source>
</reference>
<gene>
    <name evidence="2" type="ORF">NPE20_04845</name>
</gene>
<dbReference type="RefSeq" id="WP_256537475.1">
    <property type="nucleotide sequence ID" value="NZ_JANHOH010000001.1"/>
</dbReference>
<evidence type="ECO:0000313" key="3">
    <source>
        <dbReference type="Proteomes" id="UP001204376"/>
    </source>
</evidence>
<dbReference type="Pfam" id="PF05523">
    <property type="entry name" value="FdtA"/>
    <property type="match status" value="1"/>
</dbReference>
<proteinExistence type="predicted"/>
<evidence type="ECO:0000259" key="1">
    <source>
        <dbReference type="Pfam" id="PF05523"/>
    </source>
</evidence>
<protein>
    <submittedName>
        <fullName evidence="2">FdtA/QdtA family cupin domain-containing protein</fullName>
    </submittedName>
</protein>
<dbReference type="Proteomes" id="UP001204376">
    <property type="component" value="Unassembled WGS sequence"/>
</dbReference>
<dbReference type="EMBL" id="JANHOH010000001">
    <property type="protein sequence ID" value="MCQ6957268.1"/>
    <property type="molecule type" value="Genomic_DNA"/>
</dbReference>
<sequence length="140" mass="15941">MPDKRSTIFDCNIIPLRRINNRAGNITPVENNVDIPFDVKRVYYLYDIPGGESRAAHGHKHLEQFIVAASGSFDITIDDGTDKKTVQLNRPYFGLHMQPGIWRDISNFSSGAICLVLASLPYNEADYIRDYQAFKKYKSL</sequence>
<accession>A0ABT1SYG9</accession>